<evidence type="ECO:0000259" key="12">
    <source>
        <dbReference type="PROSITE" id="PS51194"/>
    </source>
</evidence>
<dbReference type="EMBL" id="JAGPXD010000002">
    <property type="protein sequence ID" value="KAH7368521.1"/>
    <property type="molecule type" value="Genomic_DNA"/>
</dbReference>
<dbReference type="EC" id="3.6.4.13" evidence="1"/>
<feature type="domain" description="Helicase C-terminal" evidence="12">
    <location>
        <begin position="502"/>
        <end position="671"/>
    </location>
</feature>
<dbReference type="InterPro" id="IPR050079">
    <property type="entry name" value="DEAD_box_RNA_helicase"/>
</dbReference>
<feature type="compositionally biased region" description="Acidic residues" evidence="9">
    <location>
        <begin position="320"/>
        <end position="346"/>
    </location>
</feature>
<feature type="compositionally biased region" description="Basic and acidic residues" evidence="9">
    <location>
        <begin position="679"/>
        <end position="691"/>
    </location>
</feature>
<dbReference type="PANTHER" id="PTHR47959:SF15">
    <property type="entry name" value="RNA HELICASE"/>
    <property type="match status" value="1"/>
</dbReference>
<evidence type="ECO:0000313" key="14">
    <source>
        <dbReference type="Proteomes" id="UP000813385"/>
    </source>
</evidence>
<evidence type="ECO:0000256" key="2">
    <source>
        <dbReference type="ARBA" id="ARBA00022741"/>
    </source>
</evidence>
<gene>
    <name evidence="13" type="ORF">B0T11DRAFT_337661</name>
</gene>
<evidence type="ECO:0000256" key="8">
    <source>
        <dbReference type="ARBA" id="ARBA00047984"/>
    </source>
</evidence>
<evidence type="ECO:0000256" key="9">
    <source>
        <dbReference type="SAM" id="MobiDB-lite"/>
    </source>
</evidence>
<evidence type="ECO:0000256" key="1">
    <source>
        <dbReference type="ARBA" id="ARBA00012552"/>
    </source>
</evidence>
<dbReference type="AlphaFoldDB" id="A0A8K0X817"/>
<evidence type="ECO:0000256" key="7">
    <source>
        <dbReference type="ARBA" id="ARBA00024355"/>
    </source>
</evidence>
<feature type="region of interest" description="Disordered" evidence="9">
    <location>
        <begin position="679"/>
        <end position="748"/>
    </location>
</feature>
<dbReference type="GO" id="GO:0005829">
    <property type="term" value="C:cytosol"/>
    <property type="evidence" value="ECO:0007669"/>
    <property type="project" value="TreeGrafter"/>
</dbReference>
<organism evidence="13 14">
    <name type="scientific">Plectosphaerella cucumerina</name>
    <dbReference type="NCBI Taxonomy" id="40658"/>
    <lineage>
        <taxon>Eukaryota</taxon>
        <taxon>Fungi</taxon>
        <taxon>Dikarya</taxon>
        <taxon>Ascomycota</taxon>
        <taxon>Pezizomycotina</taxon>
        <taxon>Sordariomycetes</taxon>
        <taxon>Hypocreomycetidae</taxon>
        <taxon>Glomerellales</taxon>
        <taxon>Plectosphaerellaceae</taxon>
        <taxon>Plectosphaerella</taxon>
    </lineage>
</organism>
<dbReference type="OrthoDB" id="360161at2759"/>
<feature type="domain" description="Helicase ATP-binding" evidence="10">
    <location>
        <begin position="220"/>
        <end position="466"/>
    </location>
</feature>
<keyword evidence="2" id="KW-0547">Nucleotide-binding</keyword>
<comment type="caution">
    <text evidence="13">The sequence shown here is derived from an EMBL/GenBank/DDBJ whole genome shotgun (WGS) entry which is preliminary data.</text>
</comment>
<feature type="compositionally biased region" description="Low complexity" evidence="9">
    <location>
        <begin position="12"/>
        <end position="25"/>
    </location>
</feature>
<evidence type="ECO:0000256" key="5">
    <source>
        <dbReference type="ARBA" id="ARBA00022840"/>
    </source>
</evidence>
<keyword evidence="5" id="KW-0067">ATP-binding</keyword>
<feature type="compositionally biased region" description="Acidic residues" evidence="9">
    <location>
        <begin position="84"/>
        <end position="95"/>
    </location>
</feature>
<name>A0A8K0X817_9PEZI</name>
<feature type="region of interest" description="Disordered" evidence="9">
    <location>
        <begin position="306"/>
        <end position="373"/>
    </location>
</feature>
<dbReference type="Pfam" id="PF00271">
    <property type="entry name" value="Helicase_C"/>
    <property type="match status" value="1"/>
</dbReference>
<dbReference type="GO" id="GO:0016787">
    <property type="term" value="F:hydrolase activity"/>
    <property type="evidence" value="ECO:0007669"/>
    <property type="project" value="UniProtKB-KW"/>
</dbReference>
<keyword evidence="6" id="KW-0694">RNA-binding</keyword>
<feature type="compositionally biased region" description="Acidic residues" evidence="9">
    <location>
        <begin position="354"/>
        <end position="365"/>
    </location>
</feature>
<feature type="region of interest" description="Disordered" evidence="9">
    <location>
        <begin position="1"/>
        <end position="109"/>
    </location>
</feature>
<dbReference type="CDD" id="cd18787">
    <property type="entry name" value="SF2_C_DEAD"/>
    <property type="match status" value="1"/>
</dbReference>
<dbReference type="SMART" id="SM00487">
    <property type="entry name" value="DEXDc"/>
    <property type="match status" value="1"/>
</dbReference>
<dbReference type="PROSITE" id="PS51193">
    <property type="entry name" value="HELICASE_ATP_BIND_2"/>
    <property type="match status" value="1"/>
</dbReference>
<evidence type="ECO:0000259" key="10">
    <source>
        <dbReference type="PROSITE" id="PS51192"/>
    </source>
</evidence>
<dbReference type="InterPro" id="IPR011545">
    <property type="entry name" value="DEAD/DEAH_box_helicase_dom"/>
</dbReference>
<dbReference type="GO" id="GO:0005524">
    <property type="term" value="F:ATP binding"/>
    <property type="evidence" value="ECO:0007669"/>
    <property type="project" value="UniProtKB-KW"/>
</dbReference>
<dbReference type="GO" id="GO:0003724">
    <property type="term" value="F:RNA helicase activity"/>
    <property type="evidence" value="ECO:0007669"/>
    <property type="project" value="UniProtKB-EC"/>
</dbReference>
<comment type="catalytic activity">
    <reaction evidence="8">
        <text>ATP + H2O = ADP + phosphate + H(+)</text>
        <dbReference type="Rhea" id="RHEA:13065"/>
        <dbReference type="ChEBI" id="CHEBI:15377"/>
        <dbReference type="ChEBI" id="CHEBI:15378"/>
        <dbReference type="ChEBI" id="CHEBI:30616"/>
        <dbReference type="ChEBI" id="CHEBI:43474"/>
        <dbReference type="ChEBI" id="CHEBI:456216"/>
        <dbReference type="EC" id="3.6.4.13"/>
    </reaction>
</comment>
<dbReference type="Gene3D" id="3.40.50.300">
    <property type="entry name" value="P-loop containing nucleotide triphosphate hydrolases"/>
    <property type="match status" value="2"/>
</dbReference>
<dbReference type="Proteomes" id="UP000813385">
    <property type="component" value="Unassembled WGS sequence"/>
</dbReference>
<feature type="compositionally biased region" description="Acidic residues" evidence="9">
    <location>
        <begin position="739"/>
        <end position="748"/>
    </location>
</feature>
<keyword evidence="3 13" id="KW-0378">Hydrolase</keyword>
<accession>A0A8K0X817</accession>
<feature type="compositionally biased region" description="Acidic residues" evidence="9">
    <location>
        <begin position="60"/>
        <end position="70"/>
    </location>
</feature>
<dbReference type="InterPro" id="IPR001650">
    <property type="entry name" value="Helicase_C-like"/>
</dbReference>
<dbReference type="InterPro" id="IPR014013">
    <property type="entry name" value="Helic_SF1/SF2_ATP-bd_DinG/Rad3"/>
</dbReference>
<dbReference type="SUPFAM" id="SSF52540">
    <property type="entry name" value="P-loop containing nucleoside triphosphate hydrolases"/>
    <property type="match status" value="1"/>
</dbReference>
<feature type="compositionally biased region" description="Polar residues" evidence="9">
    <location>
        <begin position="692"/>
        <end position="704"/>
    </location>
</feature>
<proteinExistence type="inferred from homology"/>
<dbReference type="PROSITE" id="PS51194">
    <property type="entry name" value="HELICASE_CTER"/>
    <property type="match status" value="1"/>
</dbReference>
<dbReference type="PROSITE" id="PS51192">
    <property type="entry name" value="HELICASE_ATP_BIND_1"/>
    <property type="match status" value="1"/>
</dbReference>
<evidence type="ECO:0000256" key="3">
    <source>
        <dbReference type="ARBA" id="ARBA00022801"/>
    </source>
</evidence>
<dbReference type="PANTHER" id="PTHR47959">
    <property type="entry name" value="ATP-DEPENDENT RNA HELICASE RHLE-RELATED"/>
    <property type="match status" value="1"/>
</dbReference>
<sequence length="748" mass="81455">MDILKVLSRGIKQPGKGAKQPGKGPTNLPSAGNRTNPQLFHDDVPSSRGSKRKRPKDEPERADDDTDLPEVDFFAPKKDAAEDKDGEGEGDDEDAAAPNTQPESAPLKKPKLLSEDECRQLLRSHRLKLTLLSTRRKEPKVTKSKKKKKAVEVKEDALQVHTQPLHSFQELRSLYGISDALAANLHNERYRVPTEVQLGSLPLLLQPKTALKKVSNKSELGDFSAGIDFLAVAPTGSGKTVSFLIPAIDAVLRRRAGDAAAEPRLTTVIVAPTRELVFQIVNEGRKLVVGTGVKVAGFRKGTRLPESEEEVVAVEKNEGDESEKEDDEDDVVEEHEEETVLEEADEDKAAASGDENDEDNISSEDDERRKNVPKRITSADILVTTPAMLYQYLTSGPVNTLKTLPNVRSLVLDEADILLDPLFRDMTRGVWSACTSPSLRTSFWSATMGSNIETIARDMLASHPSPSPAPLVRLVVGLKDTAVPNITHKLVYTASEPGKLLALRQLLHPNSADDTGPPLRPPFIVFTQTIPRATALEEELKYDIPLSAGGPDRIAALHSGLTDTARASIMRRFRAGDIWVLITTDLLARGVDFAGVNGIVNYDIPGSTAAYVHRAGRTGRAGREGGVAVTFYTKDDIPFAKTVANVIALSDKQAGKTGDDAAVQQWLLDALPDVTKDDRKRLRERGVESRRTGNQASKITSQSGWERRRENNRQAAIEGSKKRRKEARRAAAGGSGGGADEEWGGIDG</sequence>
<evidence type="ECO:0000256" key="4">
    <source>
        <dbReference type="ARBA" id="ARBA00022806"/>
    </source>
</evidence>
<evidence type="ECO:0000256" key="6">
    <source>
        <dbReference type="ARBA" id="ARBA00022884"/>
    </source>
</evidence>
<dbReference type="InterPro" id="IPR027417">
    <property type="entry name" value="P-loop_NTPase"/>
</dbReference>
<keyword evidence="14" id="KW-1185">Reference proteome</keyword>
<evidence type="ECO:0000313" key="13">
    <source>
        <dbReference type="EMBL" id="KAH7368521.1"/>
    </source>
</evidence>
<reference evidence="13" key="1">
    <citation type="journal article" date="2021" name="Nat. Commun.">
        <title>Genetic determinants of endophytism in the Arabidopsis root mycobiome.</title>
        <authorList>
            <person name="Mesny F."/>
            <person name="Miyauchi S."/>
            <person name="Thiergart T."/>
            <person name="Pickel B."/>
            <person name="Atanasova L."/>
            <person name="Karlsson M."/>
            <person name="Huettel B."/>
            <person name="Barry K.W."/>
            <person name="Haridas S."/>
            <person name="Chen C."/>
            <person name="Bauer D."/>
            <person name="Andreopoulos W."/>
            <person name="Pangilinan J."/>
            <person name="LaButti K."/>
            <person name="Riley R."/>
            <person name="Lipzen A."/>
            <person name="Clum A."/>
            <person name="Drula E."/>
            <person name="Henrissat B."/>
            <person name="Kohler A."/>
            <person name="Grigoriev I.V."/>
            <person name="Martin F.M."/>
            <person name="Hacquard S."/>
        </authorList>
    </citation>
    <scope>NUCLEOTIDE SEQUENCE</scope>
    <source>
        <strain evidence="13">MPI-CAGE-AT-0016</strain>
    </source>
</reference>
<comment type="similarity">
    <text evidence="7">Belongs to the DEAD box helicase family. DDX52/ROK1 subfamily.</text>
</comment>
<protein>
    <recommendedName>
        <fullName evidence="1">RNA helicase</fullName>
        <ecNumber evidence="1">3.6.4.13</ecNumber>
    </recommendedName>
</protein>
<keyword evidence="4" id="KW-0347">Helicase</keyword>
<dbReference type="Pfam" id="PF00270">
    <property type="entry name" value="DEAD"/>
    <property type="match status" value="2"/>
</dbReference>
<feature type="domain" description="Helicase ATP-binding" evidence="11">
    <location>
        <begin position="190"/>
        <end position="488"/>
    </location>
</feature>
<dbReference type="GO" id="GO:0003723">
    <property type="term" value="F:RNA binding"/>
    <property type="evidence" value="ECO:0007669"/>
    <property type="project" value="UniProtKB-KW"/>
</dbReference>
<dbReference type="SMART" id="SM00490">
    <property type="entry name" value="HELICc"/>
    <property type="match status" value="1"/>
</dbReference>
<evidence type="ECO:0000259" key="11">
    <source>
        <dbReference type="PROSITE" id="PS51193"/>
    </source>
</evidence>
<dbReference type="InterPro" id="IPR014001">
    <property type="entry name" value="Helicase_ATP-bd"/>
</dbReference>
<feature type="compositionally biased region" description="Polar residues" evidence="9">
    <location>
        <begin position="27"/>
        <end position="38"/>
    </location>
</feature>